<name>A0AAD3CEF8_9STRA</name>
<evidence type="ECO:0000313" key="2">
    <source>
        <dbReference type="EMBL" id="GFH44617.1"/>
    </source>
</evidence>
<reference evidence="2 3" key="1">
    <citation type="journal article" date="2021" name="Sci. Rep.">
        <title>The genome of the diatom Chaetoceros tenuissimus carries an ancient integrated fragment of an extant virus.</title>
        <authorList>
            <person name="Hongo Y."/>
            <person name="Kimura K."/>
            <person name="Takaki Y."/>
            <person name="Yoshida Y."/>
            <person name="Baba S."/>
            <person name="Kobayashi G."/>
            <person name="Nagasaki K."/>
            <person name="Hano T."/>
            <person name="Tomaru Y."/>
        </authorList>
    </citation>
    <scope>NUCLEOTIDE SEQUENCE [LARGE SCALE GENOMIC DNA]</scope>
    <source>
        <strain evidence="2 3">NIES-3715</strain>
    </source>
</reference>
<evidence type="ECO:0000256" key="1">
    <source>
        <dbReference type="SAM" id="MobiDB-lite"/>
    </source>
</evidence>
<gene>
    <name evidence="2" type="ORF">CTEN210_01091</name>
</gene>
<dbReference type="EMBL" id="BLLK01000020">
    <property type="protein sequence ID" value="GFH44617.1"/>
    <property type="molecule type" value="Genomic_DNA"/>
</dbReference>
<comment type="caution">
    <text evidence="2">The sequence shown here is derived from an EMBL/GenBank/DDBJ whole genome shotgun (WGS) entry which is preliminary data.</text>
</comment>
<sequence>MICLFCAVSVQISPLSQDTSFKKSTDQNMDRTNHAAISSFARRRKNLVDRCSKDVDRTQHAYKVYNVANTRKPYPSSTPQQKKKHGITKKETTSAPTSAHVSIITDPLKLGIDFEDSYIITASSSNDSIVSEVTIPVDIRGYPYEKRSNKIKKMEYSVNTYAVNDKKERFRTNLKRDDQNKENTSHREVLKAVRQQYRDQVFDRLANDAKKVAFRKQLALALNQS</sequence>
<feature type="region of interest" description="Disordered" evidence="1">
    <location>
        <begin position="70"/>
        <end position="95"/>
    </location>
</feature>
<protein>
    <submittedName>
        <fullName evidence="2">Uncharacterized protein</fullName>
    </submittedName>
</protein>
<evidence type="ECO:0000313" key="3">
    <source>
        <dbReference type="Proteomes" id="UP001054902"/>
    </source>
</evidence>
<keyword evidence="3" id="KW-1185">Reference proteome</keyword>
<organism evidence="2 3">
    <name type="scientific">Chaetoceros tenuissimus</name>
    <dbReference type="NCBI Taxonomy" id="426638"/>
    <lineage>
        <taxon>Eukaryota</taxon>
        <taxon>Sar</taxon>
        <taxon>Stramenopiles</taxon>
        <taxon>Ochrophyta</taxon>
        <taxon>Bacillariophyta</taxon>
        <taxon>Coscinodiscophyceae</taxon>
        <taxon>Chaetocerotophycidae</taxon>
        <taxon>Chaetocerotales</taxon>
        <taxon>Chaetocerotaceae</taxon>
        <taxon>Chaetoceros</taxon>
    </lineage>
</organism>
<accession>A0AAD3CEF8</accession>
<proteinExistence type="predicted"/>
<dbReference type="Proteomes" id="UP001054902">
    <property type="component" value="Unassembled WGS sequence"/>
</dbReference>
<dbReference type="AlphaFoldDB" id="A0AAD3CEF8"/>